<dbReference type="FunFam" id="1.10.750.20:FF:000001">
    <property type="entry name" value="Ankyrin repeat and SOCS box containing 1"/>
    <property type="match status" value="1"/>
</dbReference>
<evidence type="ECO:0000259" key="5">
    <source>
        <dbReference type="PROSITE" id="PS50225"/>
    </source>
</evidence>
<dbReference type="Pfam" id="PF07525">
    <property type="entry name" value="SOCS_box"/>
    <property type="match status" value="1"/>
</dbReference>
<dbReference type="Pfam" id="PF12796">
    <property type="entry name" value="Ank_2"/>
    <property type="match status" value="4"/>
</dbReference>
<feature type="repeat" description="ANK" evidence="4">
    <location>
        <begin position="147"/>
        <end position="179"/>
    </location>
</feature>
<dbReference type="PROSITE" id="PS50297">
    <property type="entry name" value="ANK_REP_REGION"/>
    <property type="match status" value="7"/>
</dbReference>
<dbReference type="SUPFAM" id="SSF158235">
    <property type="entry name" value="SOCS box-like"/>
    <property type="match status" value="1"/>
</dbReference>
<evidence type="ECO:0000256" key="2">
    <source>
        <dbReference type="ARBA" id="ARBA00022737"/>
    </source>
</evidence>
<keyword evidence="3 4" id="KW-0040">ANK repeat</keyword>
<accession>A0A9D3LXT8</accession>
<name>A0A9D3LXT8_ANGAN</name>
<feature type="repeat" description="ANK" evidence="4">
    <location>
        <begin position="246"/>
        <end position="278"/>
    </location>
</feature>
<dbReference type="Gene3D" id="1.25.40.20">
    <property type="entry name" value="Ankyrin repeat-containing domain"/>
    <property type="match status" value="2"/>
</dbReference>
<reference evidence="6" key="1">
    <citation type="submission" date="2021-01" db="EMBL/GenBank/DDBJ databases">
        <title>A chromosome-scale assembly of European eel, Anguilla anguilla.</title>
        <authorList>
            <person name="Henkel C."/>
            <person name="Jong-Raadsen S.A."/>
            <person name="Dufour S."/>
            <person name="Weltzien F.-A."/>
            <person name="Palstra A.P."/>
            <person name="Pelster B."/>
            <person name="Spaink H.P."/>
            <person name="Van Den Thillart G.E."/>
            <person name="Jansen H."/>
            <person name="Zahm M."/>
            <person name="Klopp C."/>
            <person name="Cedric C."/>
            <person name="Louis A."/>
            <person name="Berthelot C."/>
            <person name="Parey E."/>
            <person name="Roest Crollius H."/>
            <person name="Montfort J."/>
            <person name="Robinson-Rechavi M."/>
            <person name="Bucao C."/>
            <person name="Bouchez O."/>
            <person name="Gislard M."/>
            <person name="Lluch J."/>
            <person name="Milhes M."/>
            <person name="Lampietro C."/>
            <person name="Lopez Roques C."/>
            <person name="Donnadieu C."/>
            <person name="Braasch I."/>
            <person name="Desvignes T."/>
            <person name="Postlethwait J."/>
            <person name="Bobe J."/>
            <person name="Guiguen Y."/>
            <person name="Dirks R."/>
        </authorList>
    </citation>
    <scope>NUCLEOTIDE SEQUENCE</scope>
    <source>
        <strain evidence="6">Tag_6206</strain>
        <tissue evidence="6">Liver</tissue>
    </source>
</reference>
<dbReference type="PANTHER" id="PTHR24198">
    <property type="entry name" value="ANKYRIN REPEAT AND PROTEIN KINASE DOMAIN-CONTAINING PROTEIN"/>
    <property type="match status" value="1"/>
</dbReference>
<evidence type="ECO:0000313" key="7">
    <source>
        <dbReference type="Proteomes" id="UP001044222"/>
    </source>
</evidence>
<dbReference type="InterPro" id="IPR036036">
    <property type="entry name" value="SOCS_box-like_dom_sf"/>
</dbReference>
<dbReference type="SMART" id="SM00248">
    <property type="entry name" value="ANK"/>
    <property type="match status" value="9"/>
</dbReference>
<comment type="pathway">
    <text evidence="1">Protein modification; protein ubiquitination.</text>
</comment>
<comment type="caution">
    <text evidence="6">The sequence shown here is derived from an EMBL/GenBank/DDBJ whole genome shotgun (WGS) entry which is preliminary data.</text>
</comment>
<feature type="repeat" description="ANK" evidence="4">
    <location>
        <begin position="383"/>
        <end position="415"/>
    </location>
</feature>
<feature type="repeat" description="ANK" evidence="4">
    <location>
        <begin position="180"/>
        <end position="212"/>
    </location>
</feature>
<dbReference type="PANTHER" id="PTHR24198:SF176">
    <property type="entry name" value="ANKYRIN REPEAT AND SOCS BOX CONTAINING 14"/>
    <property type="match status" value="1"/>
</dbReference>
<feature type="repeat" description="ANK" evidence="4">
    <location>
        <begin position="213"/>
        <end position="245"/>
    </location>
</feature>
<feature type="domain" description="SOCS box" evidence="5">
    <location>
        <begin position="528"/>
        <end position="574"/>
    </location>
</feature>
<dbReference type="PROSITE" id="PS50225">
    <property type="entry name" value="SOCS"/>
    <property type="match status" value="1"/>
</dbReference>
<feature type="repeat" description="ANK" evidence="4">
    <location>
        <begin position="311"/>
        <end position="343"/>
    </location>
</feature>
<dbReference type="PRINTS" id="PR01415">
    <property type="entry name" value="ANKYRIN"/>
</dbReference>
<dbReference type="EMBL" id="JAFIRN010000012">
    <property type="protein sequence ID" value="KAG5839015.1"/>
    <property type="molecule type" value="Genomic_DNA"/>
</dbReference>
<dbReference type="SMART" id="SM00253">
    <property type="entry name" value="SOCS"/>
    <property type="match status" value="1"/>
</dbReference>
<keyword evidence="2" id="KW-0677">Repeat</keyword>
<dbReference type="InterPro" id="IPR001496">
    <property type="entry name" value="SOCS_box"/>
</dbReference>
<evidence type="ECO:0000256" key="1">
    <source>
        <dbReference type="ARBA" id="ARBA00004906"/>
    </source>
</evidence>
<keyword evidence="7" id="KW-1185">Reference proteome</keyword>
<evidence type="ECO:0000256" key="3">
    <source>
        <dbReference type="ARBA" id="ARBA00023043"/>
    </source>
</evidence>
<dbReference type="GO" id="GO:0035556">
    <property type="term" value="P:intracellular signal transduction"/>
    <property type="evidence" value="ECO:0007669"/>
    <property type="project" value="InterPro"/>
</dbReference>
<sequence length="582" mass="64659">MDSSGEEWDEDVETQLVIEQSLLGFTKREDGGGAATKHKSVPDATTTTDRIFTAIKTGDVETLAELCDRCEAWAETDSRGWTPLHEAAVQSSRNVLQITFSATQQGAGQSRTLRGETPLLLAVERGLTANATFLLQNGCDPNTPNEEEDSPLISAIKNDQYDTASLLLSFGADVNRAGLHRRTALHEAAHLGRENLVHLLLQSGAQPDPPSAYNRTPLGLAAQNAHLNVVHTLLQRGAQVNSQAMDSASVLFEAAGSGNPDIITLLLEYGADANMPNRTGHLPIHRAAHRGHQLALERLIPVTRRDAVKESGISPLHSAADGGYPQCIELLLNAGYDVNYMLHPRVRRNYDDERKSALYFAVSSSDVRSCRLLLEAGAMPNQDPVTCLQVALHLGNYELIHMLLRHGANVNYYSRINTTHFPSALQYAMKDQVLLRMLLNHGYHAQRCFHCPYGNGSHVPQDYEGWGNSTIRDMLFCEVITVSWLKDFAAPVVRILLDYVDHVTFCSKLKAVLVDQKQWPEISHIQGSVRSLKHLCRLRIRDCLGRRRFRAPVFISFLPLPTSLKDYILFREYDLYGQGSVE</sequence>
<organism evidence="6 7">
    <name type="scientific">Anguilla anguilla</name>
    <name type="common">European freshwater eel</name>
    <name type="synonym">Muraena anguilla</name>
    <dbReference type="NCBI Taxonomy" id="7936"/>
    <lineage>
        <taxon>Eukaryota</taxon>
        <taxon>Metazoa</taxon>
        <taxon>Chordata</taxon>
        <taxon>Craniata</taxon>
        <taxon>Vertebrata</taxon>
        <taxon>Euteleostomi</taxon>
        <taxon>Actinopterygii</taxon>
        <taxon>Neopterygii</taxon>
        <taxon>Teleostei</taxon>
        <taxon>Anguilliformes</taxon>
        <taxon>Anguillidae</taxon>
        <taxon>Anguilla</taxon>
    </lineage>
</organism>
<dbReference type="GO" id="GO:0005737">
    <property type="term" value="C:cytoplasm"/>
    <property type="evidence" value="ECO:0007669"/>
    <property type="project" value="TreeGrafter"/>
</dbReference>
<dbReference type="Proteomes" id="UP001044222">
    <property type="component" value="Chromosome 12"/>
</dbReference>
<proteinExistence type="predicted"/>
<dbReference type="PROSITE" id="PS50088">
    <property type="entry name" value="ANK_REPEAT"/>
    <property type="match status" value="7"/>
</dbReference>
<protein>
    <recommendedName>
        <fullName evidence="5">SOCS box domain-containing protein</fullName>
    </recommendedName>
</protein>
<dbReference type="InterPro" id="IPR036770">
    <property type="entry name" value="Ankyrin_rpt-contain_sf"/>
</dbReference>
<dbReference type="AlphaFoldDB" id="A0A9D3LXT8"/>
<evidence type="ECO:0000313" key="6">
    <source>
        <dbReference type="EMBL" id="KAG5839015.1"/>
    </source>
</evidence>
<dbReference type="SUPFAM" id="SSF48403">
    <property type="entry name" value="Ankyrin repeat"/>
    <property type="match status" value="1"/>
</dbReference>
<dbReference type="Gene3D" id="1.10.750.20">
    <property type="entry name" value="SOCS box"/>
    <property type="match status" value="1"/>
</dbReference>
<evidence type="ECO:0000256" key="4">
    <source>
        <dbReference type="PROSITE-ProRule" id="PRU00023"/>
    </source>
</evidence>
<dbReference type="InterPro" id="IPR002110">
    <property type="entry name" value="Ankyrin_rpt"/>
</dbReference>
<feature type="repeat" description="ANK" evidence="4">
    <location>
        <begin position="114"/>
        <end position="146"/>
    </location>
</feature>
<gene>
    <name evidence="6" type="ORF">ANANG_G00229860</name>
</gene>
<dbReference type="SMART" id="SM00969">
    <property type="entry name" value="SOCS_box"/>
    <property type="match status" value="1"/>
</dbReference>